<evidence type="ECO:0000256" key="8">
    <source>
        <dbReference type="ARBA" id="ARBA00050293"/>
    </source>
</evidence>
<dbReference type="GO" id="GO:0045727">
    <property type="term" value="P:positive regulation of translation"/>
    <property type="evidence" value="ECO:0007669"/>
    <property type="project" value="UniProtKB-UniRule"/>
</dbReference>
<reference evidence="14 15" key="1">
    <citation type="submission" date="2021-05" db="EMBL/GenBank/DDBJ databases">
        <title>Novel Bacillus species.</title>
        <authorList>
            <person name="Liu G."/>
        </authorList>
    </citation>
    <scope>NUCLEOTIDE SEQUENCE [LARGE SCALE GENOMIC DNA]</scope>
    <source>
        <strain evidence="14 15">FJAT-49682</strain>
    </source>
</reference>
<evidence type="ECO:0000259" key="13">
    <source>
        <dbReference type="PROSITE" id="PS51722"/>
    </source>
</evidence>
<dbReference type="FunFam" id="3.30.70.240:FF:000007">
    <property type="entry name" value="Translation factor GUF1, mitochondrial"/>
    <property type="match status" value="1"/>
</dbReference>
<dbReference type="FunFam" id="3.30.70.870:FF:000004">
    <property type="entry name" value="Translation factor GUF1, mitochondrial"/>
    <property type="match status" value="1"/>
</dbReference>
<evidence type="ECO:0000256" key="1">
    <source>
        <dbReference type="ARBA" id="ARBA00005454"/>
    </source>
</evidence>
<dbReference type="InterPro" id="IPR004161">
    <property type="entry name" value="EFTu-like_2"/>
</dbReference>
<organism evidence="14 15">
    <name type="scientific">Lederbergia citrea</name>
    <dbReference type="NCBI Taxonomy" id="2833581"/>
    <lineage>
        <taxon>Bacteria</taxon>
        <taxon>Bacillati</taxon>
        <taxon>Bacillota</taxon>
        <taxon>Bacilli</taxon>
        <taxon>Bacillales</taxon>
        <taxon>Bacillaceae</taxon>
        <taxon>Lederbergia</taxon>
    </lineage>
</organism>
<dbReference type="InterPro" id="IPR013842">
    <property type="entry name" value="LepA_CTD"/>
</dbReference>
<evidence type="ECO:0000256" key="9">
    <source>
        <dbReference type="ARBA" id="ARBA00057626"/>
    </source>
</evidence>
<dbReference type="FunFam" id="2.40.30.10:FF:000015">
    <property type="entry name" value="Translation factor GUF1, mitochondrial"/>
    <property type="match status" value="1"/>
</dbReference>
<dbReference type="Gene3D" id="2.40.30.10">
    <property type="entry name" value="Translation factors"/>
    <property type="match status" value="1"/>
</dbReference>
<dbReference type="FunFam" id="3.30.70.2570:FF:000001">
    <property type="entry name" value="Translation factor GUF1, mitochondrial"/>
    <property type="match status" value="1"/>
</dbReference>
<keyword evidence="2 12" id="KW-1003">Cell membrane</keyword>
<evidence type="ECO:0000256" key="11">
    <source>
        <dbReference type="ARBA" id="ARBA00066744"/>
    </source>
</evidence>
<dbReference type="Pfam" id="PF03144">
    <property type="entry name" value="GTP_EFTU_D2"/>
    <property type="match status" value="1"/>
</dbReference>
<dbReference type="NCBIfam" id="TIGR01393">
    <property type="entry name" value="lepA"/>
    <property type="match status" value="1"/>
</dbReference>
<keyword evidence="15" id="KW-1185">Reference proteome</keyword>
<dbReference type="EC" id="3.6.5.n1" evidence="11 12"/>
<name>A0A942Z3F3_9BACI</name>
<dbReference type="CDD" id="cd16260">
    <property type="entry name" value="EF4_III"/>
    <property type="match status" value="1"/>
</dbReference>
<evidence type="ECO:0000256" key="10">
    <source>
        <dbReference type="ARBA" id="ARBA00061052"/>
    </source>
</evidence>
<comment type="similarity">
    <text evidence="10">Belongs to the GTP-binding elongation factor family. LepA subfamily.</text>
</comment>
<dbReference type="GO" id="GO:0005886">
    <property type="term" value="C:plasma membrane"/>
    <property type="evidence" value="ECO:0007669"/>
    <property type="project" value="UniProtKB-SubCell"/>
</dbReference>
<accession>A0A942Z3F3</accession>
<dbReference type="RefSeq" id="WP_213097441.1">
    <property type="nucleotide sequence ID" value="NZ_JAGYPH010000001.1"/>
</dbReference>
<comment type="subcellular location">
    <subcellularLocation>
        <location evidence="12">Cell membrane</location>
        <topology evidence="12">Peripheral membrane protein</topology>
        <orientation evidence="12">Cytoplasmic side</orientation>
    </subcellularLocation>
</comment>
<dbReference type="Proteomes" id="UP000676456">
    <property type="component" value="Unassembled WGS sequence"/>
</dbReference>
<dbReference type="CDD" id="cd01890">
    <property type="entry name" value="LepA"/>
    <property type="match status" value="1"/>
</dbReference>
<dbReference type="Gene3D" id="3.30.70.240">
    <property type="match status" value="1"/>
</dbReference>
<dbReference type="GO" id="GO:0003924">
    <property type="term" value="F:GTPase activity"/>
    <property type="evidence" value="ECO:0007669"/>
    <property type="project" value="UniProtKB-UniRule"/>
</dbReference>
<dbReference type="PANTHER" id="PTHR43512:SF4">
    <property type="entry name" value="TRANSLATION FACTOR GUF1 HOMOLOG, CHLOROPLASTIC"/>
    <property type="match status" value="1"/>
</dbReference>
<dbReference type="PANTHER" id="PTHR43512">
    <property type="entry name" value="TRANSLATION FACTOR GUF1-RELATED"/>
    <property type="match status" value="1"/>
</dbReference>
<dbReference type="AlphaFoldDB" id="A0A942Z3F3"/>
<dbReference type="InterPro" id="IPR035647">
    <property type="entry name" value="EFG_III/V"/>
</dbReference>
<keyword evidence="3 12" id="KW-0547">Nucleotide-binding</keyword>
<evidence type="ECO:0000256" key="4">
    <source>
        <dbReference type="ARBA" id="ARBA00022801"/>
    </source>
</evidence>
<dbReference type="Gene3D" id="3.30.70.870">
    <property type="entry name" value="Elongation Factor G (Translational Gtpase), domain 3"/>
    <property type="match status" value="1"/>
</dbReference>
<dbReference type="SUPFAM" id="SSF52540">
    <property type="entry name" value="P-loop containing nucleoside triphosphate hydrolases"/>
    <property type="match status" value="1"/>
</dbReference>
<dbReference type="InterPro" id="IPR000640">
    <property type="entry name" value="EFG_V-like"/>
</dbReference>
<dbReference type="Pfam" id="PF00009">
    <property type="entry name" value="GTP_EFTU"/>
    <property type="match status" value="1"/>
</dbReference>
<protein>
    <recommendedName>
        <fullName evidence="11 12">Elongation factor 4</fullName>
        <shortName evidence="12">EF-4</shortName>
        <ecNumber evidence="11 12">3.6.5.n1</ecNumber>
    </recommendedName>
    <alternativeName>
        <fullName evidence="12">Ribosomal back-translocase LepA</fullName>
    </alternativeName>
</protein>
<evidence type="ECO:0000256" key="12">
    <source>
        <dbReference type="HAMAP-Rule" id="MF_00071"/>
    </source>
</evidence>
<dbReference type="Pfam" id="PF00679">
    <property type="entry name" value="EFG_C"/>
    <property type="match status" value="1"/>
</dbReference>
<evidence type="ECO:0000256" key="3">
    <source>
        <dbReference type="ARBA" id="ARBA00022741"/>
    </source>
</evidence>
<dbReference type="CDD" id="cd03699">
    <property type="entry name" value="EF4_II"/>
    <property type="match status" value="1"/>
</dbReference>
<dbReference type="InterPro" id="IPR027417">
    <property type="entry name" value="P-loop_NTPase"/>
</dbReference>
<dbReference type="PROSITE" id="PS00301">
    <property type="entry name" value="G_TR_1"/>
    <property type="match status" value="1"/>
</dbReference>
<dbReference type="EMBL" id="JAGYPN010000001">
    <property type="protein sequence ID" value="MBS4222494.1"/>
    <property type="molecule type" value="Genomic_DNA"/>
</dbReference>
<dbReference type="FunFam" id="3.40.50.300:FF:000078">
    <property type="entry name" value="Elongation factor 4"/>
    <property type="match status" value="1"/>
</dbReference>
<evidence type="ECO:0000256" key="7">
    <source>
        <dbReference type="ARBA" id="ARBA00023136"/>
    </source>
</evidence>
<comment type="similarity">
    <text evidence="1 12">Belongs to the TRAFAC class translation factor GTPase superfamily. Classic translation factor GTPase family. LepA subfamily.</text>
</comment>
<evidence type="ECO:0000256" key="2">
    <source>
        <dbReference type="ARBA" id="ARBA00022475"/>
    </source>
</evidence>
<dbReference type="NCBIfam" id="TIGR00231">
    <property type="entry name" value="small_GTP"/>
    <property type="match status" value="1"/>
</dbReference>
<feature type="domain" description="Tr-type G" evidence="13">
    <location>
        <begin position="11"/>
        <end position="193"/>
    </location>
</feature>
<dbReference type="InterPro" id="IPR031157">
    <property type="entry name" value="G_TR_CS"/>
</dbReference>
<dbReference type="Gene3D" id="3.40.50.300">
    <property type="entry name" value="P-loop containing nucleotide triphosphate hydrolases"/>
    <property type="match status" value="1"/>
</dbReference>
<dbReference type="Gene3D" id="3.30.70.2570">
    <property type="entry name" value="Elongation factor 4, C-terminal domain"/>
    <property type="match status" value="1"/>
</dbReference>
<dbReference type="InterPro" id="IPR006297">
    <property type="entry name" value="EF-4"/>
</dbReference>
<dbReference type="SMART" id="SM00838">
    <property type="entry name" value="EFG_C"/>
    <property type="match status" value="1"/>
</dbReference>
<comment type="catalytic activity">
    <reaction evidence="8 12">
        <text>GTP + H2O = GDP + phosphate + H(+)</text>
        <dbReference type="Rhea" id="RHEA:19669"/>
        <dbReference type="ChEBI" id="CHEBI:15377"/>
        <dbReference type="ChEBI" id="CHEBI:15378"/>
        <dbReference type="ChEBI" id="CHEBI:37565"/>
        <dbReference type="ChEBI" id="CHEBI:43474"/>
        <dbReference type="ChEBI" id="CHEBI:58189"/>
        <dbReference type="EC" id="3.6.5.n1"/>
    </reaction>
</comment>
<dbReference type="InterPro" id="IPR009000">
    <property type="entry name" value="Transl_B-barrel_sf"/>
</dbReference>
<keyword evidence="5 12" id="KW-0648">Protein biosynthesis</keyword>
<dbReference type="PRINTS" id="PR00315">
    <property type="entry name" value="ELONGATNFCT"/>
</dbReference>
<comment type="caution">
    <text evidence="14">The sequence shown here is derived from an EMBL/GenBank/DDBJ whole genome shotgun (WGS) entry which is preliminary data.</text>
</comment>
<dbReference type="CDD" id="cd03709">
    <property type="entry name" value="lepA_C"/>
    <property type="match status" value="1"/>
</dbReference>
<dbReference type="GO" id="GO:0005525">
    <property type="term" value="F:GTP binding"/>
    <property type="evidence" value="ECO:0007669"/>
    <property type="project" value="UniProtKB-UniRule"/>
</dbReference>
<comment type="function">
    <text evidence="9 12">Required for accurate and efficient protein synthesis under certain stress conditions. May act as a fidelity factor of the translation reaction, by catalyzing a one-codon backward translocation of tRNAs on improperly translocated ribosomes. Back-translocation proceeds from a post-translocation (POST) complex to a pre-translocation (PRE) complex, thus giving elongation factor G a second chance to translocate the tRNAs correctly. Binds to ribosomes in a GTP-dependent manner.</text>
</comment>
<dbReference type="SUPFAM" id="SSF54980">
    <property type="entry name" value="EF-G C-terminal domain-like"/>
    <property type="match status" value="2"/>
</dbReference>
<sequence>MNHDERLKRQEKIRNFSIIAHIDHGKSTLADRILEQTKALTSREMKSQLLDSMDLERERGITIKLNAVQLKYRAKDGEDYTLHLIDTPGHVDFTYEVSRSLAACEGAILVVDAAQGIEAQTLANVYLALDNELEILPVINKIDLPAADPERVKKEIEDVIGLDASDAVLASAKAGIGIEDILEQIVEKVPAPKGDPNGPLQALIFDSLYDAYRGVIAYIRVVEGTVKAGDKIKMMSTGKEFEVSEVGVHSPKPMLVDELTVGDVGFLTASIKKVGETQVGDTITSASNPAKEALPGYRKLNPMVYCGLYPIDSAKFNDLREALEKLELNDSALQYEPESSQALGFGFRCGFLGLLHMEIIQERIEREFKIDLITTAPSVIYKVHMTDGTVLNVDNPSNMPDPQKIDHVEEPYVKASMMVPNDYVGAVMELSQDKRGNFVDMQYLDDIRVNVVYEIPLAEIVYDFFDQLKSNTKGYASFDYEMIGYQPSKLVKMDILLNGEQVDALSFIVHSDFAYERGKVIVEKLKELIPRQQFEVPVQAAIGQKIVARSTIKSMGKNVLAKCYGGDISRKRKLLEKQKEGKKRMKQVGSVEVPQEAFMAVLKRDETGKSK</sequence>
<dbReference type="SUPFAM" id="SSF50447">
    <property type="entry name" value="Translation proteins"/>
    <property type="match status" value="1"/>
</dbReference>
<proteinExistence type="inferred from homology"/>
<gene>
    <name evidence="12 14" type="primary">lepA</name>
    <name evidence="14" type="ORF">KHA91_06945</name>
</gene>
<dbReference type="InterPro" id="IPR038363">
    <property type="entry name" value="LepA_C_sf"/>
</dbReference>
<evidence type="ECO:0000313" key="14">
    <source>
        <dbReference type="EMBL" id="MBS4222494.1"/>
    </source>
</evidence>
<dbReference type="InterPro" id="IPR005225">
    <property type="entry name" value="Small_GTP-bd"/>
</dbReference>
<feature type="binding site" evidence="12">
    <location>
        <begin position="140"/>
        <end position="143"/>
    </location>
    <ligand>
        <name>GTP</name>
        <dbReference type="ChEBI" id="CHEBI:37565"/>
    </ligand>
</feature>
<dbReference type="GO" id="GO:0043022">
    <property type="term" value="F:ribosome binding"/>
    <property type="evidence" value="ECO:0007669"/>
    <property type="project" value="UniProtKB-UniRule"/>
</dbReference>
<dbReference type="GO" id="GO:0003746">
    <property type="term" value="F:translation elongation factor activity"/>
    <property type="evidence" value="ECO:0007669"/>
    <property type="project" value="UniProtKB-UniRule"/>
</dbReference>
<evidence type="ECO:0000256" key="6">
    <source>
        <dbReference type="ARBA" id="ARBA00023134"/>
    </source>
</evidence>
<dbReference type="HAMAP" id="MF_00071">
    <property type="entry name" value="LepA"/>
    <property type="match status" value="1"/>
</dbReference>
<dbReference type="PROSITE" id="PS51722">
    <property type="entry name" value="G_TR_2"/>
    <property type="match status" value="1"/>
</dbReference>
<dbReference type="InterPro" id="IPR035654">
    <property type="entry name" value="LepA_IV"/>
</dbReference>
<keyword evidence="14" id="KW-0251">Elongation factor</keyword>
<feature type="binding site" evidence="12">
    <location>
        <begin position="23"/>
        <end position="28"/>
    </location>
    <ligand>
        <name>GTP</name>
        <dbReference type="ChEBI" id="CHEBI:37565"/>
    </ligand>
</feature>
<keyword evidence="4 12" id="KW-0378">Hydrolase</keyword>
<keyword evidence="6 12" id="KW-0342">GTP-binding</keyword>
<dbReference type="Pfam" id="PF06421">
    <property type="entry name" value="LepA_C"/>
    <property type="match status" value="1"/>
</dbReference>
<evidence type="ECO:0000256" key="5">
    <source>
        <dbReference type="ARBA" id="ARBA00022917"/>
    </source>
</evidence>
<dbReference type="InterPro" id="IPR000795">
    <property type="entry name" value="T_Tr_GTP-bd_dom"/>
</dbReference>
<keyword evidence="7 12" id="KW-0472">Membrane</keyword>
<evidence type="ECO:0000313" key="15">
    <source>
        <dbReference type="Proteomes" id="UP000676456"/>
    </source>
</evidence>